<gene>
    <name evidence="2" type="ORF">AVLFYP127_00552</name>
</gene>
<feature type="transmembrane region" description="Helical" evidence="1">
    <location>
        <begin position="253"/>
        <end position="270"/>
    </location>
</feature>
<accession>A0A6N2TAN2</accession>
<organism evidence="2">
    <name type="scientific">Anaerococcus vaginalis</name>
    <dbReference type="NCBI Taxonomy" id="33037"/>
    <lineage>
        <taxon>Bacteria</taxon>
        <taxon>Bacillati</taxon>
        <taxon>Bacillota</taxon>
        <taxon>Tissierellia</taxon>
        <taxon>Tissierellales</taxon>
        <taxon>Peptoniphilaceae</taxon>
        <taxon>Anaerococcus</taxon>
    </lineage>
</organism>
<keyword evidence="1" id="KW-1133">Transmembrane helix</keyword>
<feature type="transmembrane region" description="Helical" evidence="1">
    <location>
        <begin position="229"/>
        <end position="246"/>
    </location>
</feature>
<feature type="transmembrane region" description="Helical" evidence="1">
    <location>
        <begin position="204"/>
        <end position="223"/>
    </location>
</feature>
<evidence type="ECO:0000313" key="2">
    <source>
        <dbReference type="EMBL" id="VYT02685.1"/>
    </source>
</evidence>
<feature type="transmembrane region" description="Helical" evidence="1">
    <location>
        <begin position="6"/>
        <end position="25"/>
    </location>
</feature>
<dbReference type="AlphaFoldDB" id="A0A6N2TAN2"/>
<evidence type="ECO:0000256" key="1">
    <source>
        <dbReference type="SAM" id="Phobius"/>
    </source>
</evidence>
<keyword evidence="1" id="KW-0812">Transmembrane</keyword>
<name>A0A6N2TAN2_9FIRM</name>
<feature type="transmembrane region" description="Helical" evidence="1">
    <location>
        <begin position="419"/>
        <end position="439"/>
    </location>
</feature>
<feature type="transmembrane region" description="Helical" evidence="1">
    <location>
        <begin position="77"/>
        <end position="96"/>
    </location>
</feature>
<evidence type="ECO:0008006" key="3">
    <source>
        <dbReference type="Google" id="ProtNLM"/>
    </source>
</evidence>
<feature type="transmembrane region" description="Helical" evidence="1">
    <location>
        <begin position="396"/>
        <end position="413"/>
    </location>
</feature>
<keyword evidence="1" id="KW-0472">Membrane</keyword>
<sequence length="448" mass="51535">MIIFRIILVIILFLFFISLFKISSGSLSITKLNMSSLSFYTILMYCFIGSCMIFLGFRDHYLVKKASEDAISKTSIALFYSYLALPLGMIIINRLMGIKKYNKFYNDYLERDIVDINTHQKSIYSIIVTLSFVGFLGLIYTFYKIGYIPIVKVITEKADTSVLRIQISRGFKGNQYIRNLLVLNMIPNLSYISYVYYRILHTKRWKYQFIFLLLLSIICKTLSFEKSPVVIYLFQFYLLEIFLGNIKSIKKPLFYMCILGTGFLFVYYATTNYSGGLFTLKSGPIPRLILTQIATCYLHFQAFPNIHSYLNGASFPTAISWIFNTAQSWIRSGRVVMEIFNNSGVKEGTAGVMNSIYLAEAYANFGIIGILISPWLVAFIMSIVSNFILKQRKTPMNIVLYLIVTYTFSNLLIGGFVDFFYNIGLVFSFILIIGIDLIYRKGKIYVTI</sequence>
<feature type="transmembrane region" description="Helical" evidence="1">
    <location>
        <begin position="361"/>
        <end position="384"/>
    </location>
</feature>
<reference evidence="2" key="1">
    <citation type="submission" date="2019-11" db="EMBL/GenBank/DDBJ databases">
        <authorList>
            <person name="Feng L."/>
        </authorList>
    </citation>
    <scope>NUCLEOTIDE SEQUENCE</scope>
    <source>
        <strain evidence="2">AvaginalisLFYP127</strain>
    </source>
</reference>
<feature type="transmembrane region" description="Helical" evidence="1">
    <location>
        <begin position="37"/>
        <end position="57"/>
    </location>
</feature>
<dbReference type="EMBL" id="CACRSW010000026">
    <property type="protein sequence ID" value="VYT02685.1"/>
    <property type="molecule type" value="Genomic_DNA"/>
</dbReference>
<feature type="transmembrane region" description="Helical" evidence="1">
    <location>
        <begin position="123"/>
        <end position="143"/>
    </location>
</feature>
<protein>
    <recommendedName>
        <fullName evidence="3">Oligosaccharide repeat unit polymerase</fullName>
    </recommendedName>
</protein>
<proteinExistence type="predicted"/>